<accession>A0AAP0N5M5</accession>
<reference evidence="1 2" key="1">
    <citation type="journal article" date="2024" name="Plant J.">
        <title>Genome sequences and population genomics reveal climatic adaptation and genomic divergence between two closely related sweetgum species.</title>
        <authorList>
            <person name="Xu W.Q."/>
            <person name="Ren C.Q."/>
            <person name="Zhang X.Y."/>
            <person name="Comes H.P."/>
            <person name="Liu X.H."/>
            <person name="Li Y.G."/>
            <person name="Kettle C.J."/>
            <person name="Jalonen R."/>
            <person name="Gaisberger H."/>
            <person name="Ma Y.Z."/>
            <person name="Qiu Y.X."/>
        </authorList>
    </citation>
    <scope>NUCLEOTIDE SEQUENCE [LARGE SCALE GENOMIC DNA]</scope>
    <source>
        <strain evidence="1">Hangzhou</strain>
    </source>
</reference>
<keyword evidence="2" id="KW-1185">Reference proteome</keyword>
<evidence type="ECO:0000313" key="2">
    <source>
        <dbReference type="Proteomes" id="UP001415857"/>
    </source>
</evidence>
<dbReference type="AlphaFoldDB" id="A0AAP0N5M5"/>
<dbReference type="PANTHER" id="PTHR33334">
    <property type="entry name" value="PROTEIN LNK1"/>
    <property type="match status" value="1"/>
</dbReference>
<comment type="caution">
    <text evidence="1">The sequence shown here is derived from an EMBL/GenBank/DDBJ whole genome shotgun (WGS) entry which is preliminary data.</text>
</comment>
<dbReference type="InterPro" id="IPR039928">
    <property type="entry name" value="LNK"/>
</dbReference>
<name>A0AAP0N5M5_LIQFO</name>
<dbReference type="EMBL" id="JBBPBK010000033">
    <property type="protein sequence ID" value="KAK9267003.1"/>
    <property type="molecule type" value="Genomic_DNA"/>
</dbReference>
<organism evidence="1 2">
    <name type="scientific">Liquidambar formosana</name>
    <name type="common">Formosan gum</name>
    <dbReference type="NCBI Taxonomy" id="63359"/>
    <lineage>
        <taxon>Eukaryota</taxon>
        <taxon>Viridiplantae</taxon>
        <taxon>Streptophyta</taxon>
        <taxon>Embryophyta</taxon>
        <taxon>Tracheophyta</taxon>
        <taxon>Spermatophyta</taxon>
        <taxon>Magnoliopsida</taxon>
        <taxon>eudicotyledons</taxon>
        <taxon>Gunneridae</taxon>
        <taxon>Pentapetalae</taxon>
        <taxon>Saxifragales</taxon>
        <taxon>Altingiaceae</taxon>
        <taxon>Liquidambar</taxon>
    </lineage>
</organism>
<dbReference type="GO" id="GO:0006355">
    <property type="term" value="P:regulation of DNA-templated transcription"/>
    <property type="evidence" value="ECO:0007669"/>
    <property type="project" value="InterPro"/>
</dbReference>
<proteinExistence type="predicted"/>
<dbReference type="GO" id="GO:0007623">
    <property type="term" value="P:circadian rhythm"/>
    <property type="evidence" value="ECO:0007669"/>
    <property type="project" value="InterPro"/>
</dbReference>
<dbReference type="Proteomes" id="UP001415857">
    <property type="component" value="Unassembled WGS sequence"/>
</dbReference>
<evidence type="ECO:0000313" key="1">
    <source>
        <dbReference type="EMBL" id="KAK9267003.1"/>
    </source>
</evidence>
<sequence length="213" mass="23918">MEWYFGGGMDELVVPKGQEMSDRLPSPDSWLQWGMSASESYGTPNKYFVAGTKPVREEFNFNGKSFCGEVGVEIRGGEQSSGSSVCSGSLDPLFHRTTFVRDQPDYQLDDLAEIDQTDDIFLSSLLEEELFDTENIHGSFCFSPRSRYTMTPSDDLSTDMIIDSQSISSDLHGVGSLRYPKTLAFSPPLDWEKEDVSASHYFLATWGKRFAHQ</sequence>
<dbReference type="PANTHER" id="PTHR33334:SF10">
    <property type="entry name" value="PROTEIN LNK4"/>
    <property type="match status" value="1"/>
</dbReference>
<protein>
    <submittedName>
        <fullName evidence="1">Uncharacterized protein</fullName>
    </submittedName>
</protein>
<gene>
    <name evidence="1" type="ORF">L1049_021397</name>
</gene>